<organism evidence="1 2">
    <name type="scientific">Halteria grandinella</name>
    <dbReference type="NCBI Taxonomy" id="5974"/>
    <lineage>
        <taxon>Eukaryota</taxon>
        <taxon>Sar</taxon>
        <taxon>Alveolata</taxon>
        <taxon>Ciliophora</taxon>
        <taxon>Intramacronucleata</taxon>
        <taxon>Spirotrichea</taxon>
        <taxon>Stichotrichia</taxon>
        <taxon>Sporadotrichida</taxon>
        <taxon>Halteriidae</taxon>
        <taxon>Halteria</taxon>
    </lineage>
</organism>
<dbReference type="Proteomes" id="UP000785679">
    <property type="component" value="Unassembled WGS sequence"/>
</dbReference>
<dbReference type="AlphaFoldDB" id="A0A8J8NLF7"/>
<name>A0A8J8NLF7_HALGN</name>
<comment type="caution">
    <text evidence="1">The sequence shown here is derived from an EMBL/GenBank/DDBJ whole genome shotgun (WGS) entry which is preliminary data.</text>
</comment>
<evidence type="ECO:0000313" key="1">
    <source>
        <dbReference type="EMBL" id="TNV77677.1"/>
    </source>
</evidence>
<protein>
    <submittedName>
        <fullName evidence="1">Uncharacterized protein</fullName>
    </submittedName>
</protein>
<keyword evidence="2" id="KW-1185">Reference proteome</keyword>
<accession>A0A8J8NLF7</accession>
<sequence>MAQDWLPNQTKLSISECASPLYKSRSEYCLRILIISLDIALSSSIDRGTSLSGLKELFVLQAEMCLYIFS</sequence>
<evidence type="ECO:0000313" key="2">
    <source>
        <dbReference type="Proteomes" id="UP000785679"/>
    </source>
</evidence>
<dbReference type="EMBL" id="RRYP01011513">
    <property type="protein sequence ID" value="TNV77677.1"/>
    <property type="molecule type" value="Genomic_DNA"/>
</dbReference>
<reference evidence="1" key="1">
    <citation type="submission" date="2019-06" db="EMBL/GenBank/DDBJ databases">
        <authorList>
            <person name="Zheng W."/>
        </authorList>
    </citation>
    <scope>NUCLEOTIDE SEQUENCE</scope>
    <source>
        <strain evidence="1">QDHG01</strain>
    </source>
</reference>
<gene>
    <name evidence="1" type="ORF">FGO68_gene5112</name>
</gene>
<proteinExistence type="predicted"/>